<dbReference type="Pfam" id="PF06808">
    <property type="entry name" value="DctM"/>
    <property type="match status" value="1"/>
</dbReference>
<comment type="similarity">
    <text evidence="7">Belongs to the TRAP transporter large permease family.</text>
</comment>
<dbReference type="InterPro" id="IPR004681">
    <property type="entry name" value="TRAP_DctM"/>
</dbReference>
<evidence type="ECO:0000256" key="1">
    <source>
        <dbReference type="ARBA" id="ARBA00004429"/>
    </source>
</evidence>
<organism evidence="9 10">
    <name type="scientific">Zwartia hollandica</name>
    <dbReference type="NCBI Taxonomy" id="324606"/>
    <lineage>
        <taxon>Bacteria</taxon>
        <taxon>Pseudomonadati</taxon>
        <taxon>Pseudomonadota</taxon>
        <taxon>Betaproteobacteria</taxon>
        <taxon>Burkholderiales</taxon>
        <taxon>Alcaligenaceae</taxon>
        <taxon>Zwartia</taxon>
    </lineage>
</organism>
<comment type="function">
    <text evidence="7">Part of the tripartite ATP-independent periplasmic (TRAP) transport system.</text>
</comment>
<dbReference type="GO" id="GO:0005886">
    <property type="term" value="C:plasma membrane"/>
    <property type="evidence" value="ECO:0007669"/>
    <property type="project" value="UniProtKB-SubCell"/>
</dbReference>
<protein>
    <recommendedName>
        <fullName evidence="7">TRAP transporter large permease protein</fullName>
    </recommendedName>
</protein>
<feature type="transmembrane region" description="Helical" evidence="7">
    <location>
        <begin position="99"/>
        <end position="128"/>
    </location>
</feature>
<feature type="transmembrane region" description="Helical" evidence="7">
    <location>
        <begin position="328"/>
        <end position="350"/>
    </location>
</feature>
<keyword evidence="4 7" id="KW-0812">Transmembrane</keyword>
<evidence type="ECO:0000256" key="3">
    <source>
        <dbReference type="ARBA" id="ARBA00022519"/>
    </source>
</evidence>
<dbReference type="AlphaFoldDB" id="A0A953N9V3"/>
<keyword evidence="2" id="KW-1003">Cell membrane</keyword>
<feature type="transmembrane region" description="Helical" evidence="7">
    <location>
        <begin position="59"/>
        <end position="79"/>
    </location>
</feature>
<feature type="transmembrane region" description="Helical" evidence="7">
    <location>
        <begin position="226"/>
        <end position="248"/>
    </location>
</feature>
<evidence type="ECO:0000256" key="6">
    <source>
        <dbReference type="ARBA" id="ARBA00023136"/>
    </source>
</evidence>
<dbReference type="PANTHER" id="PTHR33362">
    <property type="entry name" value="SIALIC ACID TRAP TRANSPORTER PERMEASE PROTEIN SIAT-RELATED"/>
    <property type="match status" value="1"/>
</dbReference>
<dbReference type="RefSeq" id="WP_259661886.1">
    <property type="nucleotide sequence ID" value="NZ_JAHXRI010000010.1"/>
</dbReference>
<proteinExistence type="inferred from homology"/>
<dbReference type="Proteomes" id="UP000739565">
    <property type="component" value="Unassembled WGS sequence"/>
</dbReference>
<reference evidence="9" key="1">
    <citation type="submission" date="2021-07" db="EMBL/GenBank/DDBJ databases">
        <title>New genus and species of the family Alcaligenaceae.</title>
        <authorList>
            <person name="Hahn M.W."/>
        </authorList>
    </citation>
    <scope>NUCLEOTIDE SEQUENCE</scope>
    <source>
        <strain evidence="9">LF4-65</strain>
    </source>
</reference>
<feature type="transmembrane region" description="Helical" evidence="7">
    <location>
        <begin position="254"/>
        <end position="272"/>
    </location>
</feature>
<evidence type="ECO:0000256" key="2">
    <source>
        <dbReference type="ARBA" id="ARBA00022475"/>
    </source>
</evidence>
<feature type="transmembrane region" description="Helical" evidence="7">
    <location>
        <begin position="413"/>
        <end position="434"/>
    </location>
</feature>
<evidence type="ECO:0000259" key="8">
    <source>
        <dbReference type="Pfam" id="PF06808"/>
    </source>
</evidence>
<feature type="transmembrane region" description="Helical" evidence="7">
    <location>
        <begin position="6"/>
        <end position="38"/>
    </location>
</feature>
<dbReference type="GO" id="GO:0022857">
    <property type="term" value="F:transmembrane transporter activity"/>
    <property type="evidence" value="ECO:0007669"/>
    <property type="project" value="UniProtKB-UniRule"/>
</dbReference>
<dbReference type="NCBIfam" id="TIGR00786">
    <property type="entry name" value="dctM"/>
    <property type="match status" value="1"/>
</dbReference>
<keyword evidence="3 7" id="KW-0997">Cell inner membrane</keyword>
<dbReference type="PANTHER" id="PTHR33362:SF5">
    <property type="entry name" value="C4-DICARBOXYLATE TRAP TRANSPORTER LARGE PERMEASE PROTEIN DCTM"/>
    <property type="match status" value="1"/>
</dbReference>
<comment type="subunit">
    <text evidence="7">The complex comprises the extracytoplasmic solute receptor protein and the two transmembrane proteins.</text>
</comment>
<evidence type="ECO:0000256" key="7">
    <source>
        <dbReference type="RuleBase" id="RU369079"/>
    </source>
</evidence>
<evidence type="ECO:0000256" key="5">
    <source>
        <dbReference type="ARBA" id="ARBA00022989"/>
    </source>
</evidence>
<dbReference type="PIRSF" id="PIRSF006066">
    <property type="entry name" value="HI0050"/>
    <property type="match status" value="1"/>
</dbReference>
<gene>
    <name evidence="9" type="ORF">KZZ10_12620</name>
</gene>
<dbReference type="InterPro" id="IPR010656">
    <property type="entry name" value="DctM"/>
</dbReference>
<keyword evidence="6 7" id="KW-0472">Membrane</keyword>
<keyword evidence="7" id="KW-0813">Transport</keyword>
<accession>A0A953N9V3</accession>
<comment type="caution">
    <text evidence="9">The sequence shown here is derived from an EMBL/GenBank/DDBJ whole genome shotgun (WGS) entry which is preliminary data.</text>
</comment>
<keyword evidence="10" id="KW-1185">Reference proteome</keyword>
<name>A0A953N9V3_9BURK</name>
<feature type="transmembrane region" description="Helical" evidence="7">
    <location>
        <begin position="140"/>
        <end position="164"/>
    </location>
</feature>
<feature type="transmembrane region" description="Helical" evidence="7">
    <location>
        <begin position="284"/>
        <end position="308"/>
    </location>
</feature>
<evidence type="ECO:0000256" key="4">
    <source>
        <dbReference type="ARBA" id="ARBA00022692"/>
    </source>
</evidence>
<sequence>MNSELVVALLFLSLGFLFIIGQWTAFALAAVGILVIMVTKGWLGLLGLSSVVWNNSNSYILISIPMFLLMGEVILRSGSSKNFYTGIVKMTHRLPGGLLHANIVACAIFSAVSGSSVATAASVGTVAIPELKKAGYQHSAIYGSLAAGGTLGILIPPSIIMVLYAALVEESVGKMFIAGIIPGLMLSLIFMLYIAVKVYRDPSIAPHMAKAEKMSSELASSSLSSALWDVVPIVSLLVVVLGGIYSGLTTPTEASAVGAAGSMLLAAGYRKLNWEVFRDSVMATVKTTCMVAMIIIGAQILSMALIFSGLSREISEWIVGLGLSKWEFFAILVVLYIILGCFVDGISMIYMTLPVLLPVIKVFGFDLIWLGVIITILIELGQITPPVGLNLFTIHGISGGAKFSEVVSGSVPYVFLMVIAIVLLTIWPEIATWLPETMRGK</sequence>
<comment type="subcellular location">
    <subcellularLocation>
        <location evidence="1 7">Cell inner membrane</location>
        <topology evidence="1 7">Multi-pass membrane protein</topology>
    </subcellularLocation>
</comment>
<feature type="transmembrane region" description="Helical" evidence="7">
    <location>
        <begin position="362"/>
        <end position="383"/>
    </location>
</feature>
<evidence type="ECO:0000313" key="9">
    <source>
        <dbReference type="EMBL" id="MBZ1351491.1"/>
    </source>
</evidence>
<dbReference type="EMBL" id="JAHXRI010000010">
    <property type="protein sequence ID" value="MBZ1351491.1"/>
    <property type="molecule type" value="Genomic_DNA"/>
</dbReference>
<keyword evidence="5 7" id="KW-1133">Transmembrane helix</keyword>
<evidence type="ECO:0000313" key="10">
    <source>
        <dbReference type="Proteomes" id="UP000739565"/>
    </source>
</evidence>
<feature type="transmembrane region" description="Helical" evidence="7">
    <location>
        <begin position="176"/>
        <end position="196"/>
    </location>
</feature>
<feature type="domain" description="TRAP C4-dicarboxylate transport system permease DctM subunit" evidence="8">
    <location>
        <begin position="16"/>
        <end position="430"/>
    </location>
</feature>